<dbReference type="InterPro" id="IPR050351">
    <property type="entry name" value="BphY/WalK/GraS-like"/>
</dbReference>
<dbReference type="InterPro" id="IPR007891">
    <property type="entry name" value="CHASE3"/>
</dbReference>
<dbReference type="InterPro" id="IPR004358">
    <property type="entry name" value="Sig_transdc_His_kin-like_C"/>
</dbReference>
<dbReference type="Proteomes" id="UP000502041">
    <property type="component" value="Chromosome"/>
</dbReference>
<dbReference type="SMART" id="SM00387">
    <property type="entry name" value="HATPase_c"/>
    <property type="match status" value="1"/>
</dbReference>
<gene>
    <name evidence="9" type="primary">cph1_3</name>
    <name evidence="9" type="ORF">HC248_02366</name>
</gene>
<dbReference type="PROSITE" id="PS50109">
    <property type="entry name" value="HIS_KIN"/>
    <property type="match status" value="1"/>
</dbReference>
<dbReference type="Gene3D" id="1.10.287.130">
    <property type="match status" value="1"/>
</dbReference>
<keyword evidence="10" id="KW-1185">Reference proteome</keyword>
<feature type="domain" description="Histidine kinase" evidence="8">
    <location>
        <begin position="376"/>
        <end position="591"/>
    </location>
</feature>
<comment type="catalytic activity">
    <reaction evidence="1">
        <text>ATP + protein L-histidine = ADP + protein N-phospho-L-histidine.</text>
        <dbReference type="EC" id="2.7.13.3"/>
    </reaction>
</comment>
<dbReference type="GO" id="GO:0000155">
    <property type="term" value="F:phosphorelay sensor kinase activity"/>
    <property type="evidence" value="ECO:0007669"/>
    <property type="project" value="InterPro"/>
</dbReference>
<dbReference type="KEGG" id="pvac:HC248_02366"/>
<comment type="subcellular location">
    <subcellularLocation>
        <location evidence="2">Cell inner membrane</location>
        <topology evidence="2">Multi-pass membrane protein</topology>
    </subcellularLocation>
</comment>
<reference evidence="9 10" key="1">
    <citation type="submission" date="2020-04" db="EMBL/GenBank/DDBJ databases">
        <title>Complete genome of a Psychrophilic, Marine, Gas Vacuolate Bacterium Polaromonas vacuolata KCTC 22033T.</title>
        <authorList>
            <person name="Hwang K."/>
            <person name="Kim K.M."/>
        </authorList>
    </citation>
    <scope>NUCLEOTIDE SEQUENCE [LARGE SCALE GENOMIC DNA]</scope>
    <source>
        <strain evidence="9 10">KCTC 22033</strain>
    </source>
</reference>
<dbReference type="GO" id="GO:0000156">
    <property type="term" value="F:phosphorelay response regulator activity"/>
    <property type="evidence" value="ECO:0007669"/>
    <property type="project" value="TreeGrafter"/>
</dbReference>
<evidence type="ECO:0000256" key="1">
    <source>
        <dbReference type="ARBA" id="ARBA00000085"/>
    </source>
</evidence>
<dbReference type="SMART" id="SM00388">
    <property type="entry name" value="HisKA"/>
    <property type="match status" value="1"/>
</dbReference>
<keyword evidence="6" id="KW-0418">Kinase</keyword>
<dbReference type="AlphaFoldDB" id="A0A6H2HAZ2"/>
<dbReference type="CDD" id="cd00082">
    <property type="entry name" value="HisKA"/>
    <property type="match status" value="1"/>
</dbReference>
<organism evidence="9 10">
    <name type="scientific">Polaromonas vacuolata</name>
    <dbReference type="NCBI Taxonomy" id="37448"/>
    <lineage>
        <taxon>Bacteria</taxon>
        <taxon>Pseudomonadati</taxon>
        <taxon>Pseudomonadota</taxon>
        <taxon>Betaproteobacteria</taxon>
        <taxon>Burkholderiales</taxon>
        <taxon>Comamonadaceae</taxon>
        <taxon>Polaromonas</taxon>
    </lineage>
</organism>
<dbReference type="InterPro" id="IPR036097">
    <property type="entry name" value="HisK_dim/P_sf"/>
</dbReference>
<dbReference type="PANTHER" id="PTHR42878:SF15">
    <property type="entry name" value="BACTERIOPHYTOCHROME"/>
    <property type="match status" value="1"/>
</dbReference>
<evidence type="ECO:0000313" key="9">
    <source>
        <dbReference type="EMBL" id="QJC57052.1"/>
    </source>
</evidence>
<feature type="transmembrane region" description="Helical" evidence="7">
    <location>
        <begin position="20"/>
        <end position="38"/>
    </location>
</feature>
<dbReference type="EC" id="2.7.13.3" evidence="3"/>
<keyword evidence="7" id="KW-0472">Membrane</keyword>
<name>A0A6H2HAZ2_9BURK</name>
<evidence type="ECO:0000256" key="2">
    <source>
        <dbReference type="ARBA" id="ARBA00004429"/>
    </source>
</evidence>
<dbReference type="InterPro" id="IPR036890">
    <property type="entry name" value="HATPase_C_sf"/>
</dbReference>
<dbReference type="SUPFAM" id="SSF47384">
    <property type="entry name" value="Homodimeric domain of signal transducing histidine kinase"/>
    <property type="match status" value="1"/>
</dbReference>
<dbReference type="EMBL" id="CP051461">
    <property type="protein sequence ID" value="QJC57052.1"/>
    <property type="molecule type" value="Genomic_DNA"/>
</dbReference>
<dbReference type="PANTHER" id="PTHR42878">
    <property type="entry name" value="TWO-COMPONENT HISTIDINE KINASE"/>
    <property type="match status" value="1"/>
</dbReference>
<accession>A0A6H2HAZ2</accession>
<dbReference type="FunFam" id="3.30.565.10:FF:000006">
    <property type="entry name" value="Sensor histidine kinase WalK"/>
    <property type="match status" value="1"/>
</dbReference>
<evidence type="ECO:0000256" key="7">
    <source>
        <dbReference type="SAM" id="Phobius"/>
    </source>
</evidence>
<evidence type="ECO:0000256" key="5">
    <source>
        <dbReference type="ARBA" id="ARBA00022679"/>
    </source>
</evidence>
<dbReference type="PRINTS" id="PR00344">
    <property type="entry name" value="BCTRLSENSOR"/>
</dbReference>
<proteinExistence type="predicted"/>
<protein>
    <recommendedName>
        <fullName evidence="3">histidine kinase</fullName>
        <ecNumber evidence="3">2.7.13.3</ecNumber>
    </recommendedName>
</protein>
<dbReference type="Pfam" id="PF02518">
    <property type="entry name" value="HATPase_c"/>
    <property type="match status" value="1"/>
</dbReference>
<dbReference type="InterPro" id="IPR005467">
    <property type="entry name" value="His_kinase_dom"/>
</dbReference>
<dbReference type="GO" id="GO:0030295">
    <property type="term" value="F:protein kinase activator activity"/>
    <property type="evidence" value="ECO:0007669"/>
    <property type="project" value="TreeGrafter"/>
</dbReference>
<dbReference type="SUPFAM" id="SSF55874">
    <property type="entry name" value="ATPase domain of HSP90 chaperone/DNA topoisomerase II/histidine kinase"/>
    <property type="match status" value="1"/>
</dbReference>
<sequence>MAFAALASLTKRYVFQTSGILTSVVISCLLGIGWLIFINMQVTALASRAQQNSIEVMAKFRDLRSELRQIQFDQHSYSLTGQPSTLAAFNAGVKSIKEKLTTLCQLTADIPLRQGRMYEISSLIAINLLVLETNVARHGTTGLSINDEQLNANESVKLTNQIRSQVDQAQEVEAQLLLSQSQKIKDKSQGTSLLIALGLVVGSLALILILWMRQWELRLRDKRYQSLLHSTDECFCVVDMIFNTSQQAINYHFLESNLAFKRLKGVSDDHHQRMLELLPDNTVHWYKIFGEVALSGKPQRFISNTKNSAQSWFNVYVFRLGGVDSVTIAIGFTDMTQSQLIHQKELGLKNITEVGVRQRNTELETANKELASFSYSVSHELKTPLNTLSGFSHLLETAIANNSLDKAAHYVSRIRRSVVQMSTSVDGLLSLTKLPQKILQTSTVNLSEISKKIMQDWCEQEPQRQVEISIQDDIQVRGDARLLPIVIGNLLGNAWKFSAKQKVSRIQMGSESDCNGQPVYFIRDNGAGFDMSHADRIFIAFERLHLASDFPGTGIGLATVKRIVKLHGGRVWAESKKDAGAVFYFTLEPQNP</sequence>
<keyword evidence="7" id="KW-0812">Transmembrane</keyword>
<keyword evidence="7" id="KW-1133">Transmembrane helix</keyword>
<dbReference type="Pfam" id="PF05227">
    <property type="entry name" value="CHASE3"/>
    <property type="match status" value="1"/>
</dbReference>
<feature type="transmembrane region" description="Helical" evidence="7">
    <location>
        <begin position="193"/>
        <end position="212"/>
    </location>
</feature>
<dbReference type="InterPro" id="IPR003661">
    <property type="entry name" value="HisK_dim/P_dom"/>
</dbReference>
<dbReference type="Pfam" id="PF00512">
    <property type="entry name" value="HisKA"/>
    <property type="match status" value="1"/>
</dbReference>
<keyword evidence="5 9" id="KW-0808">Transferase</keyword>
<evidence type="ECO:0000256" key="4">
    <source>
        <dbReference type="ARBA" id="ARBA00022553"/>
    </source>
</evidence>
<keyword evidence="4" id="KW-0597">Phosphoprotein</keyword>
<evidence type="ECO:0000313" key="10">
    <source>
        <dbReference type="Proteomes" id="UP000502041"/>
    </source>
</evidence>
<evidence type="ECO:0000256" key="3">
    <source>
        <dbReference type="ARBA" id="ARBA00012438"/>
    </source>
</evidence>
<dbReference type="InterPro" id="IPR003594">
    <property type="entry name" value="HATPase_dom"/>
</dbReference>
<evidence type="ECO:0000259" key="8">
    <source>
        <dbReference type="PROSITE" id="PS50109"/>
    </source>
</evidence>
<dbReference type="GO" id="GO:0005886">
    <property type="term" value="C:plasma membrane"/>
    <property type="evidence" value="ECO:0007669"/>
    <property type="project" value="UniProtKB-SubCell"/>
</dbReference>
<dbReference type="Gene3D" id="3.30.565.10">
    <property type="entry name" value="Histidine kinase-like ATPase, C-terminal domain"/>
    <property type="match status" value="1"/>
</dbReference>
<dbReference type="GO" id="GO:0007234">
    <property type="term" value="P:osmosensory signaling via phosphorelay pathway"/>
    <property type="evidence" value="ECO:0007669"/>
    <property type="project" value="TreeGrafter"/>
</dbReference>
<evidence type="ECO:0000256" key="6">
    <source>
        <dbReference type="ARBA" id="ARBA00022777"/>
    </source>
</evidence>